<dbReference type="PROSITE" id="PS51745">
    <property type="entry name" value="PB1"/>
    <property type="match status" value="1"/>
</dbReference>
<dbReference type="Gene3D" id="3.10.20.90">
    <property type="entry name" value="Phosphatidylinositol 3-kinase Catalytic Subunit, Chain A, domain 1"/>
    <property type="match status" value="1"/>
</dbReference>
<proteinExistence type="predicted"/>
<name>A0A314LDH7_NICAT</name>
<dbReference type="EMBL" id="MJEQ01000131">
    <property type="protein sequence ID" value="OIT39217.1"/>
    <property type="molecule type" value="Genomic_DNA"/>
</dbReference>
<dbReference type="SUPFAM" id="SSF54277">
    <property type="entry name" value="CAD &amp; PB1 domains"/>
    <property type="match status" value="1"/>
</dbReference>
<accession>A0A314LDH7</accession>
<evidence type="ECO:0000259" key="2">
    <source>
        <dbReference type="PROSITE" id="PS51745"/>
    </source>
</evidence>
<organism evidence="3 4">
    <name type="scientific">Nicotiana attenuata</name>
    <name type="common">Coyote tobacco</name>
    <dbReference type="NCBI Taxonomy" id="49451"/>
    <lineage>
        <taxon>Eukaryota</taxon>
        <taxon>Viridiplantae</taxon>
        <taxon>Streptophyta</taxon>
        <taxon>Embryophyta</taxon>
        <taxon>Tracheophyta</taxon>
        <taxon>Spermatophyta</taxon>
        <taxon>Magnoliopsida</taxon>
        <taxon>eudicotyledons</taxon>
        <taxon>Gunneridae</taxon>
        <taxon>Pentapetalae</taxon>
        <taxon>asterids</taxon>
        <taxon>lamiids</taxon>
        <taxon>Solanales</taxon>
        <taxon>Solanaceae</taxon>
        <taxon>Nicotianoideae</taxon>
        <taxon>Nicotianeae</taxon>
        <taxon>Nicotiana</taxon>
    </lineage>
</organism>
<dbReference type="AlphaFoldDB" id="A0A314LDH7"/>
<keyword evidence="4" id="KW-1185">Reference proteome</keyword>
<dbReference type="SMR" id="A0A314LDH7"/>
<gene>
    <name evidence="3" type="ORF">A4A49_17756</name>
</gene>
<dbReference type="Proteomes" id="UP000187609">
    <property type="component" value="Unassembled WGS sequence"/>
</dbReference>
<dbReference type="PANTHER" id="PTHR32002:SF62">
    <property type="entry name" value="PROTEIN NLP6-LIKE ISOFORM X1"/>
    <property type="match status" value="1"/>
</dbReference>
<reference evidence="3" key="1">
    <citation type="submission" date="2016-11" db="EMBL/GenBank/DDBJ databases">
        <title>The genome of Nicotiana attenuata.</title>
        <authorList>
            <person name="Xu S."/>
            <person name="Brockmoeller T."/>
            <person name="Gaquerel E."/>
            <person name="Navarro A."/>
            <person name="Kuhl H."/>
            <person name="Gase K."/>
            <person name="Ling Z."/>
            <person name="Zhou W."/>
            <person name="Kreitzer C."/>
            <person name="Stanke M."/>
            <person name="Tang H."/>
            <person name="Lyons E."/>
            <person name="Pandey P."/>
            <person name="Pandey S.P."/>
            <person name="Timmermann B."/>
            <person name="Baldwin I.T."/>
        </authorList>
    </citation>
    <scope>NUCLEOTIDE SEQUENCE [LARGE SCALE GENOMIC DNA]</scope>
    <source>
        <strain evidence="3">UT</strain>
    </source>
</reference>
<comment type="caution">
    <text evidence="3">The sequence shown here is derived from an EMBL/GenBank/DDBJ whole genome shotgun (WGS) entry which is preliminary data.</text>
</comment>
<dbReference type="STRING" id="49451.A0A314LDH7"/>
<dbReference type="InterPro" id="IPR045012">
    <property type="entry name" value="NLP"/>
</dbReference>
<feature type="compositionally biased region" description="Polar residues" evidence="1">
    <location>
        <begin position="12"/>
        <end position="23"/>
    </location>
</feature>
<feature type="region of interest" description="Disordered" evidence="1">
    <location>
        <begin position="1"/>
        <end position="30"/>
    </location>
</feature>
<evidence type="ECO:0000313" key="3">
    <source>
        <dbReference type="EMBL" id="OIT39217.1"/>
    </source>
</evidence>
<dbReference type="InterPro" id="IPR053793">
    <property type="entry name" value="PB1-like"/>
</dbReference>
<dbReference type="GO" id="GO:0003700">
    <property type="term" value="F:DNA-binding transcription factor activity"/>
    <property type="evidence" value="ECO:0007669"/>
    <property type="project" value="InterPro"/>
</dbReference>
<feature type="domain" description="PB1" evidence="2">
    <location>
        <begin position="47"/>
        <end position="129"/>
    </location>
</feature>
<protein>
    <recommendedName>
        <fullName evidence="2">PB1 domain-containing protein</fullName>
    </recommendedName>
</protein>
<dbReference type="SMART" id="SM00666">
    <property type="entry name" value="PB1"/>
    <property type="match status" value="1"/>
</dbReference>
<dbReference type="Pfam" id="PF00564">
    <property type="entry name" value="PB1"/>
    <property type="match status" value="1"/>
</dbReference>
<dbReference type="Gramene" id="OIT39217">
    <property type="protein sequence ID" value="OIT39217"/>
    <property type="gene ID" value="A4A49_17756"/>
</dbReference>
<evidence type="ECO:0000256" key="1">
    <source>
        <dbReference type="SAM" id="MobiDB-lite"/>
    </source>
</evidence>
<evidence type="ECO:0000313" key="4">
    <source>
        <dbReference type="Proteomes" id="UP000187609"/>
    </source>
</evidence>
<dbReference type="InterPro" id="IPR000270">
    <property type="entry name" value="PB1_dom"/>
</dbReference>
<dbReference type="PANTHER" id="PTHR32002">
    <property type="entry name" value="PROTEIN NLP8"/>
    <property type="match status" value="1"/>
</dbReference>
<sequence length="130" mass="14462">MKSILPAEEDVNASTKFQQSSDSPNKEDTINGAEVGAHVTEIRDGTAVITKVNYGDRMLKLKLTLSSKMKDLEEEVAKRVESSIESSDLTYVDKEGDTILIKCDEDLTECFLHYRSSERATVKMSITPKS</sequence>